<reference evidence="2" key="1">
    <citation type="submission" date="2020-11" db="EMBL/GenBank/DDBJ databases">
        <authorList>
            <person name="Tran Van P."/>
        </authorList>
    </citation>
    <scope>NUCLEOTIDE SEQUENCE</scope>
</reference>
<organism evidence="2">
    <name type="scientific">Timema douglasi</name>
    <name type="common">Walking stick</name>
    <dbReference type="NCBI Taxonomy" id="61478"/>
    <lineage>
        <taxon>Eukaryota</taxon>
        <taxon>Metazoa</taxon>
        <taxon>Ecdysozoa</taxon>
        <taxon>Arthropoda</taxon>
        <taxon>Hexapoda</taxon>
        <taxon>Insecta</taxon>
        <taxon>Pterygota</taxon>
        <taxon>Neoptera</taxon>
        <taxon>Polyneoptera</taxon>
        <taxon>Phasmatodea</taxon>
        <taxon>Timematodea</taxon>
        <taxon>Timematoidea</taxon>
        <taxon>Timematidae</taxon>
        <taxon>Timema</taxon>
    </lineage>
</organism>
<evidence type="ECO:0000313" key="2">
    <source>
        <dbReference type="EMBL" id="CAD7206496.1"/>
    </source>
</evidence>
<sequence>MEGIGEDVPKSLALYLGSSNLKLDFNPGCNTLTVLCTDLKILHAMKRYLLTLGLSGTARRVVYIDSRLFTEAKRWERAHTGLTVSHQATGRVASEEQADTGLAASQRATGRVASLAVSQRATGRVASRH</sequence>
<name>A0A7R8VZU6_TIMDO</name>
<dbReference type="EMBL" id="OA582723">
    <property type="protein sequence ID" value="CAD7206496.1"/>
    <property type="molecule type" value="Genomic_DNA"/>
</dbReference>
<accession>A0A7R8VZU6</accession>
<gene>
    <name evidence="2" type="ORF">TDIB3V08_LOCUS12645</name>
</gene>
<protein>
    <submittedName>
        <fullName evidence="2">Uncharacterized protein</fullName>
    </submittedName>
</protein>
<evidence type="ECO:0000256" key="1">
    <source>
        <dbReference type="SAM" id="MobiDB-lite"/>
    </source>
</evidence>
<feature type="region of interest" description="Disordered" evidence="1">
    <location>
        <begin position="86"/>
        <end position="105"/>
    </location>
</feature>
<dbReference type="AlphaFoldDB" id="A0A7R8VZU6"/>
<proteinExistence type="predicted"/>